<comment type="caution">
    <text evidence="2">The sequence shown here is derived from an EMBL/GenBank/DDBJ whole genome shotgun (WGS) entry which is preliminary data.</text>
</comment>
<feature type="compositionally biased region" description="Polar residues" evidence="1">
    <location>
        <begin position="14"/>
        <end position="55"/>
    </location>
</feature>
<evidence type="ECO:0000313" key="2">
    <source>
        <dbReference type="EMBL" id="KAJ5595684.1"/>
    </source>
</evidence>
<dbReference type="EMBL" id="JAQJAC010000002">
    <property type="protein sequence ID" value="KAJ5595684.1"/>
    <property type="molecule type" value="Genomic_DNA"/>
</dbReference>
<accession>A0AAD6DWU7</accession>
<reference evidence="2 3" key="1">
    <citation type="journal article" date="2023" name="IMA Fungus">
        <title>Comparative genomic study of the Penicillium genus elucidates a diverse pangenome and 15 lateral gene transfer events.</title>
        <authorList>
            <person name="Petersen C."/>
            <person name="Sorensen T."/>
            <person name="Nielsen M.R."/>
            <person name="Sondergaard T.E."/>
            <person name="Sorensen J.L."/>
            <person name="Fitzpatrick D.A."/>
            <person name="Frisvad J.C."/>
            <person name="Nielsen K.L."/>
        </authorList>
    </citation>
    <scope>NUCLEOTIDE SEQUENCE [LARGE SCALE GENOMIC DNA]</scope>
    <source>
        <strain evidence="2 3">IBT 29057</strain>
    </source>
</reference>
<sequence>MHKRHHQPEISLRSPRTSQKKPQSTTLIPWNPDATSNQSHEPVQGLESGTDTSFNDLLEDETSGVNHQTIENIIDKDVKQGSQPRNTIEKTTQHTCHNVISDTSQHTVNNVIKNTLHNTIISDMKNTIGEAEFDATTET</sequence>
<name>A0AAD6DWU7_9EURO</name>
<keyword evidence="3" id="KW-1185">Reference proteome</keyword>
<dbReference type="AlphaFoldDB" id="A0AAD6DWU7"/>
<feature type="region of interest" description="Disordered" evidence="1">
    <location>
        <begin position="1"/>
        <end position="57"/>
    </location>
</feature>
<gene>
    <name evidence="2" type="ORF">N7450_002142</name>
</gene>
<dbReference type="Proteomes" id="UP001216150">
    <property type="component" value="Unassembled WGS sequence"/>
</dbReference>
<evidence type="ECO:0000256" key="1">
    <source>
        <dbReference type="SAM" id="MobiDB-lite"/>
    </source>
</evidence>
<organism evidence="2 3">
    <name type="scientific">Penicillium hetheringtonii</name>
    <dbReference type="NCBI Taxonomy" id="911720"/>
    <lineage>
        <taxon>Eukaryota</taxon>
        <taxon>Fungi</taxon>
        <taxon>Dikarya</taxon>
        <taxon>Ascomycota</taxon>
        <taxon>Pezizomycotina</taxon>
        <taxon>Eurotiomycetes</taxon>
        <taxon>Eurotiomycetidae</taxon>
        <taxon>Eurotiales</taxon>
        <taxon>Aspergillaceae</taxon>
        <taxon>Penicillium</taxon>
    </lineage>
</organism>
<evidence type="ECO:0000313" key="3">
    <source>
        <dbReference type="Proteomes" id="UP001216150"/>
    </source>
</evidence>
<proteinExistence type="predicted"/>
<protein>
    <submittedName>
        <fullName evidence="2">Uncharacterized protein</fullName>
    </submittedName>
</protein>